<comment type="subcellular location">
    <subcellularLocation>
        <location evidence="1">Nucleus</location>
    </subcellularLocation>
</comment>
<dbReference type="AlphaFoldDB" id="A0A401TCW3"/>
<dbReference type="InterPro" id="IPR035417">
    <property type="entry name" value="SSRP1/POB3_N"/>
</dbReference>
<dbReference type="Proteomes" id="UP000287033">
    <property type="component" value="Unassembled WGS sequence"/>
</dbReference>
<dbReference type="GO" id="GO:1902275">
    <property type="term" value="P:regulation of chromatin organization"/>
    <property type="evidence" value="ECO:0007669"/>
    <property type="project" value="TreeGrafter"/>
</dbReference>
<gene>
    <name evidence="4" type="ORF">chiPu_0024010</name>
</gene>
<dbReference type="FunFam" id="2.30.29.30:FF:000119">
    <property type="entry name" value="FACT complex subunit SSRP1"/>
    <property type="match status" value="1"/>
</dbReference>
<dbReference type="Pfam" id="PF17292">
    <property type="entry name" value="POB3_N"/>
    <property type="match status" value="1"/>
</dbReference>
<reference evidence="4 5" key="1">
    <citation type="journal article" date="2018" name="Nat. Ecol. Evol.">
        <title>Shark genomes provide insights into elasmobranch evolution and the origin of vertebrates.</title>
        <authorList>
            <person name="Hara Y"/>
            <person name="Yamaguchi K"/>
            <person name="Onimaru K"/>
            <person name="Kadota M"/>
            <person name="Koyanagi M"/>
            <person name="Keeley SD"/>
            <person name="Tatsumi K"/>
            <person name="Tanaka K"/>
            <person name="Motone F"/>
            <person name="Kageyama Y"/>
            <person name="Nozu R"/>
            <person name="Adachi N"/>
            <person name="Nishimura O"/>
            <person name="Nakagawa R"/>
            <person name="Tanegashima C"/>
            <person name="Kiyatake I"/>
            <person name="Matsumoto R"/>
            <person name="Murakumo K"/>
            <person name="Nishida K"/>
            <person name="Terakita A"/>
            <person name="Kuratani S"/>
            <person name="Sato K"/>
            <person name="Hyodo S Kuraku.S."/>
        </authorList>
    </citation>
    <scope>NUCLEOTIDE SEQUENCE [LARGE SCALE GENOMIC DNA]</scope>
</reference>
<dbReference type="InterPro" id="IPR011993">
    <property type="entry name" value="PH-like_dom_sf"/>
</dbReference>
<dbReference type="GO" id="GO:0035101">
    <property type="term" value="C:FACT complex"/>
    <property type="evidence" value="ECO:0007669"/>
    <property type="project" value="TreeGrafter"/>
</dbReference>
<evidence type="ECO:0000256" key="1">
    <source>
        <dbReference type="ARBA" id="ARBA00004123"/>
    </source>
</evidence>
<dbReference type="OrthoDB" id="9949876at2759"/>
<proteinExistence type="predicted"/>
<protein>
    <recommendedName>
        <fullName evidence="3">FACT complex subunit SSRP1/POB3 N-terminal PH domain-containing protein</fullName>
    </recommendedName>
</protein>
<feature type="domain" description="FACT complex subunit SSRP1/POB3 N-terminal PH" evidence="3">
    <location>
        <begin position="8"/>
        <end position="81"/>
    </location>
</feature>
<dbReference type="STRING" id="137246.A0A401TCW3"/>
<dbReference type="EMBL" id="BEZZ01031028">
    <property type="protein sequence ID" value="GCC40488.1"/>
    <property type="molecule type" value="Genomic_DNA"/>
</dbReference>
<feature type="region of interest" description="Disordered" evidence="2">
    <location>
        <begin position="105"/>
        <end position="128"/>
    </location>
</feature>
<evidence type="ECO:0000313" key="4">
    <source>
        <dbReference type="EMBL" id="GCC40488.1"/>
    </source>
</evidence>
<evidence type="ECO:0000313" key="5">
    <source>
        <dbReference type="Proteomes" id="UP000287033"/>
    </source>
</evidence>
<name>A0A401TCW3_CHIPU</name>
<dbReference type="GO" id="GO:0042393">
    <property type="term" value="F:histone binding"/>
    <property type="evidence" value="ECO:0007669"/>
    <property type="project" value="TreeGrafter"/>
</dbReference>
<evidence type="ECO:0000259" key="3">
    <source>
        <dbReference type="Pfam" id="PF17292"/>
    </source>
</evidence>
<dbReference type="PANTHER" id="PTHR45849">
    <property type="entry name" value="FACT COMPLEX SUBUNIT SSRP1"/>
    <property type="match status" value="1"/>
</dbReference>
<accession>A0A401TCW3</accession>
<feature type="compositionally biased region" description="Polar residues" evidence="2">
    <location>
        <begin position="107"/>
        <end position="122"/>
    </location>
</feature>
<dbReference type="InterPro" id="IPR050454">
    <property type="entry name" value="RTT106/SSRP1_HistChap/FACT"/>
</dbReference>
<keyword evidence="5" id="KW-1185">Reference proteome</keyword>
<comment type="caution">
    <text evidence="4">The sequence shown here is derived from an EMBL/GenBank/DDBJ whole genome shotgun (WGS) entry which is preliminary data.</text>
</comment>
<sequence length="128" mass="14095">MASSDVLEYNDVYQELKGIVIDGRLRLSHHTIVFKNSKTGKVDSVQASDVSDGVWRRVARGYGIRLQLKNGNLCKFDGFREGVSVDRETGPGALAKECLTISPRHGQGSTRILSENSFSPNPSHLPPR</sequence>
<organism evidence="4 5">
    <name type="scientific">Chiloscyllium punctatum</name>
    <name type="common">Brownbanded bambooshark</name>
    <name type="synonym">Hemiscyllium punctatum</name>
    <dbReference type="NCBI Taxonomy" id="137246"/>
    <lineage>
        <taxon>Eukaryota</taxon>
        <taxon>Metazoa</taxon>
        <taxon>Chordata</taxon>
        <taxon>Craniata</taxon>
        <taxon>Vertebrata</taxon>
        <taxon>Chondrichthyes</taxon>
        <taxon>Elasmobranchii</taxon>
        <taxon>Galeomorphii</taxon>
        <taxon>Galeoidea</taxon>
        <taxon>Orectolobiformes</taxon>
        <taxon>Hemiscylliidae</taxon>
        <taxon>Chiloscyllium</taxon>
    </lineage>
</organism>
<evidence type="ECO:0000256" key="2">
    <source>
        <dbReference type="SAM" id="MobiDB-lite"/>
    </source>
</evidence>
<dbReference type="Gene3D" id="2.30.29.30">
    <property type="entry name" value="Pleckstrin-homology domain (PH domain)/Phosphotyrosine-binding domain (PTB)"/>
    <property type="match status" value="1"/>
</dbReference>
<dbReference type="GO" id="GO:0031491">
    <property type="term" value="F:nucleosome binding"/>
    <property type="evidence" value="ECO:0007669"/>
    <property type="project" value="TreeGrafter"/>
</dbReference>
<dbReference type="PANTHER" id="PTHR45849:SF1">
    <property type="entry name" value="FACT COMPLEX SUBUNIT SSRP1"/>
    <property type="match status" value="1"/>
</dbReference>